<evidence type="ECO:0000256" key="3">
    <source>
        <dbReference type="ARBA" id="ARBA00022475"/>
    </source>
</evidence>
<dbReference type="SUPFAM" id="SSF103473">
    <property type="entry name" value="MFS general substrate transporter"/>
    <property type="match status" value="1"/>
</dbReference>
<evidence type="ECO:0000256" key="7">
    <source>
        <dbReference type="SAM" id="Phobius"/>
    </source>
</evidence>
<name>A0ABQ4D3T3_9ACTN</name>
<dbReference type="PANTHER" id="PTHR42718:SF46">
    <property type="entry name" value="BLR6921 PROTEIN"/>
    <property type="match status" value="1"/>
</dbReference>
<dbReference type="EMBL" id="BONE01000109">
    <property type="protein sequence ID" value="GIF77918.1"/>
    <property type="molecule type" value="Genomic_DNA"/>
</dbReference>
<evidence type="ECO:0000256" key="1">
    <source>
        <dbReference type="ARBA" id="ARBA00004651"/>
    </source>
</evidence>
<comment type="subcellular location">
    <subcellularLocation>
        <location evidence="1">Cell membrane</location>
        <topology evidence="1">Multi-pass membrane protein</topology>
    </subcellularLocation>
</comment>
<reference evidence="8 9" key="1">
    <citation type="submission" date="2021-01" db="EMBL/GenBank/DDBJ databases">
        <title>Whole genome shotgun sequence of Asanoa siamensis NBRC 107932.</title>
        <authorList>
            <person name="Komaki H."/>
            <person name="Tamura T."/>
        </authorList>
    </citation>
    <scope>NUCLEOTIDE SEQUENCE [LARGE SCALE GENOMIC DNA]</scope>
    <source>
        <strain evidence="8 9">NBRC 107932</strain>
    </source>
</reference>
<evidence type="ECO:0000256" key="6">
    <source>
        <dbReference type="ARBA" id="ARBA00023136"/>
    </source>
</evidence>
<gene>
    <name evidence="8" type="ORF">Asi02nite_74360</name>
</gene>
<dbReference type="PANTHER" id="PTHR42718">
    <property type="entry name" value="MAJOR FACILITATOR SUPERFAMILY MULTIDRUG TRANSPORTER MFSC"/>
    <property type="match status" value="1"/>
</dbReference>
<evidence type="ECO:0008006" key="10">
    <source>
        <dbReference type="Google" id="ProtNLM"/>
    </source>
</evidence>
<dbReference type="Gene3D" id="1.20.1250.20">
    <property type="entry name" value="MFS general substrate transporter like domains"/>
    <property type="match status" value="1"/>
</dbReference>
<evidence type="ECO:0000256" key="2">
    <source>
        <dbReference type="ARBA" id="ARBA00022448"/>
    </source>
</evidence>
<keyword evidence="4 7" id="KW-0812">Transmembrane</keyword>
<evidence type="ECO:0000313" key="9">
    <source>
        <dbReference type="Proteomes" id="UP000604117"/>
    </source>
</evidence>
<proteinExistence type="predicted"/>
<organism evidence="8 9">
    <name type="scientific">Asanoa siamensis</name>
    <dbReference type="NCBI Taxonomy" id="926357"/>
    <lineage>
        <taxon>Bacteria</taxon>
        <taxon>Bacillati</taxon>
        <taxon>Actinomycetota</taxon>
        <taxon>Actinomycetes</taxon>
        <taxon>Micromonosporales</taxon>
        <taxon>Micromonosporaceae</taxon>
        <taxon>Asanoa</taxon>
    </lineage>
</organism>
<feature type="transmembrane region" description="Helical" evidence="7">
    <location>
        <begin position="53"/>
        <end position="74"/>
    </location>
</feature>
<feature type="transmembrane region" description="Helical" evidence="7">
    <location>
        <begin position="141"/>
        <end position="160"/>
    </location>
</feature>
<sequence length="184" mass="18771">MAAIRAIPTIRDTMDVRRRERPDIPGVALATTGLVALVHGFTRAETDGWNAGWTLGSFVASAVLLGLGTGTAFLPAMSLATHGLRAHDAGIASAIINTSQQVGASIGTAPLNTVAASATAAWLLDHAGPTNQAIVHGYATAVWWAVGFLVVGASLAVTLVRVRRPAGTAAEPSDGPVGEPLLVH</sequence>
<feature type="transmembrane region" description="Helical" evidence="7">
    <location>
        <begin position="24"/>
        <end position="41"/>
    </location>
</feature>
<keyword evidence="5 7" id="KW-1133">Transmembrane helix</keyword>
<evidence type="ECO:0000313" key="8">
    <source>
        <dbReference type="EMBL" id="GIF77918.1"/>
    </source>
</evidence>
<accession>A0ABQ4D3T3</accession>
<dbReference type="InterPro" id="IPR036259">
    <property type="entry name" value="MFS_trans_sf"/>
</dbReference>
<evidence type="ECO:0000256" key="4">
    <source>
        <dbReference type="ARBA" id="ARBA00022692"/>
    </source>
</evidence>
<keyword evidence="6 7" id="KW-0472">Membrane</keyword>
<dbReference type="Proteomes" id="UP000604117">
    <property type="component" value="Unassembled WGS sequence"/>
</dbReference>
<comment type="caution">
    <text evidence="8">The sequence shown here is derived from an EMBL/GenBank/DDBJ whole genome shotgun (WGS) entry which is preliminary data.</text>
</comment>
<keyword evidence="9" id="KW-1185">Reference proteome</keyword>
<dbReference type="RefSeq" id="WP_239127563.1">
    <property type="nucleotide sequence ID" value="NZ_BONE01000109.1"/>
</dbReference>
<keyword evidence="3" id="KW-1003">Cell membrane</keyword>
<keyword evidence="2" id="KW-0813">Transport</keyword>
<evidence type="ECO:0000256" key="5">
    <source>
        <dbReference type="ARBA" id="ARBA00022989"/>
    </source>
</evidence>
<protein>
    <recommendedName>
        <fullName evidence="10">MFS transporter</fullName>
    </recommendedName>
</protein>